<keyword evidence="2" id="KW-0238">DNA-binding</keyword>
<evidence type="ECO:0000313" key="9">
    <source>
        <dbReference type="Proteomes" id="UP000382577"/>
    </source>
</evidence>
<reference evidence="7 9" key="3">
    <citation type="submission" date="2019-08" db="EMBL/GenBank/DDBJ databases">
        <authorList>
            <person name="Peeters C."/>
        </authorList>
    </citation>
    <scope>NUCLEOTIDE SEQUENCE [LARGE SCALE GENOMIC DNA]</scope>
    <source>
        <strain evidence="7 9">LMG 31113</strain>
    </source>
</reference>
<dbReference type="InterPro" id="IPR016032">
    <property type="entry name" value="Sig_transdc_resp-reg_C-effctor"/>
</dbReference>
<dbReference type="PROSITE" id="PS50110">
    <property type="entry name" value="RESPONSE_REGULATORY"/>
    <property type="match status" value="1"/>
</dbReference>
<dbReference type="SMART" id="SM00421">
    <property type="entry name" value="HTH_LUXR"/>
    <property type="match status" value="1"/>
</dbReference>
<dbReference type="PROSITE" id="PS50043">
    <property type="entry name" value="HTH_LUXR_2"/>
    <property type="match status" value="1"/>
</dbReference>
<evidence type="ECO:0000313" key="8">
    <source>
        <dbReference type="Proteomes" id="UP000035080"/>
    </source>
</evidence>
<feature type="domain" description="HTH luxR-type" evidence="4">
    <location>
        <begin position="158"/>
        <end position="223"/>
    </location>
</feature>
<reference evidence="6" key="2">
    <citation type="submission" date="2019-07" db="EMBL/GenBank/DDBJ databases">
        <title>Complete Genome Sequences of Clinical Pandoraea fibrosis Isolates.</title>
        <authorList>
            <person name="Pitt M.E."/>
            <person name="Nguyen S.H."/>
            <person name="Duarte T.P.S."/>
            <person name="Roddam L.F."/>
            <person name="Blaskovich M.A.T."/>
            <person name="Cooper M.A."/>
            <person name="Coin L.J.M."/>
        </authorList>
    </citation>
    <scope>NUCLEOTIDE SEQUENCE</scope>
    <source>
        <strain evidence="6">6399</strain>
    </source>
</reference>
<dbReference type="Proteomes" id="UP000382577">
    <property type="component" value="Unassembled WGS sequence"/>
</dbReference>
<dbReference type="InterPro" id="IPR039420">
    <property type="entry name" value="WalR-like"/>
</dbReference>
<dbReference type="EMBL" id="CP047385">
    <property type="protein sequence ID" value="QHF14615.1"/>
    <property type="molecule type" value="Genomic_DNA"/>
</dbReference>
<accession>A0A5E4SMS2</accession>
<dbReference type="OrthoDB" id="8960886at2"/>
<evidence type="ECO:0000256" key="2">
    <source>
        <dbReference type="ARBA" id="ARBA00023125"/>
    </source>
</evidence>
<protein>
    <submittedName>
        <fullName evidence="7">LuxR family transcriptional regulator</fullName>
    </submittedName>
    <submittedName>
        <fullName evidence="6">Response regulator</fullName>
    </submittedName>
</protein>
<dbReference type="GO" id="GO:0003677">
    <property type="term" value="F:DNA binding"/>
    <property type="evidence" value="ECO:0007669"/>
    <property type="project" value="UniProtKB-KW"/>
</dbReference>
<gene>
    <name evidence="7" type="ORF">PFI31113_00865</name>
    <name evidence="6" type="ORF">PI93_019595</name>
</gene>
<dbReference type="Pfam" id="PF00072">
    <property type="entry name" value="Response_reg"/>
    <property type="match status" value="1"/>
</dbReference>
<organism evidence="7 9">
    <name type="scientific">Pandoraea fibrosis</name>
    <dbReference type="NCBI Taxonomy" id="1891094"/>
    <lineage>
        <taxon>Bacteria</taxon>
        <taxon>Pseudomonadati</taxon>
        <taxon>Pseudomonadota</taxon>
        <taxon>Betaproteobacteria</taxon>
        <taxon>Burkholderiales</taxon>
        <taxon>Burkholderiaceae</taxon>
        <taxon>Pandoraea</taxon>
    </lineage>
</organism>
<feature type="domain" description="Response regulatory" evidence="5">
    <location>
        <begin position="16"/>
        <end position="136"/>
    </location>
</feature>
<sequence length="224" mass="24682">MNTPIHRTGQSGRHINVIIADDHLVVAEGVKAILSAEADIQVVAIALTISDLISCLKAHPCDVLVCDYSFESDTEPDGLSLFKRLKRQFPDVAIIVLTAHQDITSFVRRVMDVGVTGFLRKSSEDIARLPTIIRNVLAGGKFMDAATSAEMLQNTDQTATSLEALSERELEVFRLFGRGMSVTEIAVHTNRSVKTISTQKLRAMHKLGVRSDADLFRIYVENFG</sequence>
<evidence type="ECO:0000256" key="3">
    <source>
        <dbReference type="PROSITE-ProRule" id="PRU00169"/>
    </source>
</evidence>
<dbReference type="RefSeq" id="WP_052240609.1">
    <property type="nucleotide sequence ID" value="NZ_CABPRW010000002.1"/>
</dbReference>
<dbReference type="SUPFAM" id="SSF52172">
    <property type="entry name" value="CheY-like"/>
    <property type="match status" value="1"/>
</dbReference>
<dbReference type="Proteomes" id="UP000035080">
    <property type="component" value="Chromosome"/>
</dbReference>
<dbReference type="PRINTS" id="PR00038">
    <property type="entry name" value="HTHLUXR"/>
</dbReference>
<dbReference type="PANTHER" id="PTHR43214:SF17">
    <property type="entry name" value="TRANSCRIPTIONAL REGULATORY PROTEIN RCSB"/>
    <property type="match status" value="1"/>
</dbReference>
<keyword evidence="8" id="KW-1185">Reference proteome</keyword>
<dbReference type="Gene3D" id="3.40.50.2300">
    <property type="match status" value="1"/>
</dbReference>
<evidence type="ECO:0000259" key="4">
    <source>
        <dbReference type="PROSITE" id="PS50043"/>
    </source>
</evidence>
<dbReference type="SUPFAM" id="SSF46894">
    <property type="entry name" value="C-terminal effector domain of the bipartite response regulators"/>
    <property type="match status" value="1"/>
</dbReference>
<keyword evidence="1 3" id="KW-0597">Phosphoprotein</keyword>
<dbReference type="AlphaFoldDB" id="A0A5E4SMS2"/>
<feature type="modified residue" description="4-aspartylphosphate" evidence="3">
    <location>
        <position position="67"/>
    </location>
</feature>
<dbReference type="InterPro" id="IPR058245">
    <property type="entry name" value="NreC/VraR/RcsB-like_REC"/>
</dbReference>
<dbReference type="InterPro" id="IPR001789">
    <property type="entry name" value="Sig_transdc_resp-reg_receiver"/>
</dbReference>
<evidence type="ECO:0000256" key="1">
    <source>
        <dbReference type="ARBA" id="ARBA00022553"/>
    </source>
</evidence>
<dbReference type="InterPro" id="IPR011006">
    <property type="entry name" value="CheY-like_superfamily"/>
</dbReference>
<dbReference type="PANTHER" id="PTHR43214">
    <property type="entry name" value="TWO-COMPONENT RESPONSE REGULATOR"/>
    <property type="match status" value="1"/>
</dbReference>
<dbReference type="InterPro" id="IPR000792">
    <property type="entry name" value="Tscrpt_reg_LuxR_C"/>
</dbReference>
<evidence type="ECO:0000313" key="6">
    <source>
        <dbReference type="EMBL" id="QHF14615.1"/>
    </source>
</evidence>
<dbReference type="CDD" id="cd06170">
    <property type="entry name" value="LuxR_C_like"/>
    <property type="match status" value="1"/>
</dbReference>
<dbReference type="GO" id="GO:0006355">
    <property type="term" value="P:regulation of DNA-templated transcription"/>
    <property type="evidence" value="ECO:0007669"/>
    <property type="project" value="InterPro"/>
</dbReference>
<dbReference type="EMBL" id="CABPRW010000002">
    <property type="protein sequence ID" value="VVD76263.1"/>
    <property type="molecule type" value="Genomic_DNA"/>
</dbReference>
<reference evidence="6 8" key="1">
    <citation type="journal article" date="2015" name="Genome Announc.">
        <title>Genome Sequences of Two Pandoraea pnomenusa Isolates Recovered 11 Months Apart from a Cystic Fibrosis Patient.</title>
        <authorList>
            <person name="Ee R."/>
            <person name="Ambrose M."/>
            <person name="Lazenby J."/>
            <person name="Williams P."/>
            <person name="Chan K.G."/>
            <person name="Roddam L."/>
        </authorList>
    </citation>
    <scope>NUCLEOTIDE SEQUENCE [LARGE SCALE GENOMIC DNA]</scope>
    <source>
        <strain evidence="6 8">6399</strain>
    </source>
</reference>
<evidence type="ECO:0000259" key="5">
    <source>
        <dbReference type="PROSITE" id="PS50110"/>
    </source>
</evidence>
<dbReference type="GO" id="GO:0000160">
    <property type="term" value="P:phosphorelay signal transduction system"/>
    <property type="evidence" value="ECO:0007669"/>
    <property type="project" value="InterPro"/>
</dbReference>
<dbReference type="SMART" id="SM00448">
    <property type="entry name" value="REC"/>
    <property type="match status" value="1"/>
</dbReference>
<name>A0A5E4SMS2_9BURK</name>
<evidence type="ECO:0000313" key="7">
    <source>
        <dbReference type="EMBL" id="VVD76263.1"/>
    </source>
</evidence>
<dbReference type="PROSITE" id="PS00622">
    <property type="entry name" value="HTH_LUXR_1"/>
    <property type="match status" value="1"/>
</dbReference>
<dbReference type="CDD" id="cd17535">
    <property type="entry name" value="REC_NarL-like"/>
    <property type="match status" value="1"/>
</dbReference>
<dbReference type="Pfam" id="PF00196">
    <property type="entry name" value="GerE"/>
    <property type="match status" value="1"/>
</dbReference>
<proteinExistence type="predicted"/>